<dbReference type="InterPro" id="IPR029058">
    <property type="entry name" value="AB_hydrolase_fold"/>
</dbReference>
<keyword evidence="1" id="KW-0472">Membrane</keyword>
<reference evidence="3" key="1">
    <citation type="submission" date="2024-05" db="EMBL/GenBank/DDBJ databases">
        <title>Draft genome assemblies of 36 bacteria isolated from hibernating arctic ground squirrels.</title>
        <authorList>
            <person name="McKee H."/>
            <person name="Mullen L."/>
            <person name="Drown D.M."/>
            <person name="Duddleston K.N."/>
        </authorList>
    </citation>
    <scope>NUCLEOTIDE SEQUENCE</scope>
    <source>
        <strain evidence="3">AN1007</strain>
    </source>
</reference>
<dbReference type="Gene3D" id="3.40.50.1820">
    <property type="entry name" value="alpha/beta hydrolase"/>
    <property type="match status" value="1"/>
</dbReference>
<dbReference type="Pfam" id="PF12146">
    <property type="entry name" value="Hydrolase_4"/>
    <property type="match status" value="2"/>
</dbReference>
<evidence type="ECO:0000256" key="1">
    <source>
        <dbReference type="SAM" id="Phobius"/>
    </source>
</evidence>
<sequence length="317" mass="35262">MILYGLAALVLIIAALLWAGGLYFFKTAIRRTPKTFLADNPNLKTEADEELISSASDLNWLDRQHVETVTIQSHDGLKLYGIWLPAKEESDQTVILAHGYSGKGREMAGFARFYAETLGYNVLMPDDRGHGQSEGDVIGFGWLDRKDYVQWVNWVLERVGKIADIVLHGISMGGATVLMTGGEELPAQVGAIVSDCAYTSVEEELTFQLKQLYKLPAFPFIPVTSLITRWKAGYSFQEASALKQLAKVNVPVLFVHGEADMFVPTEMVYRLYEACPTDKELLTIPRAGHGTAFQVDRDKYKSVLGAFLQKHIHSTSQ</sequence>
<dbReference type="GO" id="GO:0016787">
    <property type="term" value="F:hydrolase activity"/>
    <property type="evidence" value="ECO:0007669"/>
    <property type="project" value="UniProtKB-KW"/>
</dbReference>
<dbReference type="SUPFAM" id="SSF53474">
    <property type="entry name" value="alpha/beta-Hydrolases"/>
    <property type="match status" value="1"/>
</dbReference>
<evidence type="ECO:0000313" key="3">
    <source>
        <dbReference type="EMBL" id="XCP92665.1"/>
    </source>
</evidence>
<feature type="domain" description="Serine aminopeptidase S33" evidence="2">
    <location>
        <begin position="89"/>
        <end position="204"/>
    </location>
</feature>
<dbReference type="AlphaFoldDB" id="A0AAU8N2Z4"/>
<dbReference type="PANTHER" id="PTHR43358">
    <property type="entry name" value="ALPHA/BETA-HYDROLASE"/>
    <property type="match status" value="1"/>
</dbReference>
<evidence type="ECO:0000259" key="2">
    <source>
        <dbReference type="Pfam" id="PF12146"/>
    </source>
</evidence>
<gene>
    <name evidence="3" type="ORF">ABXS70_15525</name>
</gene>
<dbReference type="InterPro" id="IPR022742">
    <property type="entry name" value="Hydrolase_4"/>
</dbReference>
<dbReference type="InterPro" id="IPR052920">
    <property type="entry name" value="DNA-binding_regulatory"/>
</dbReference>
<accession>A0AAU8N2Z4</accession>
<protein>
    <submittedName>
        <fullName evidence="3">Alpha/beta fold hydrolase</fullName>
    </submittedName>
</protein>
<keyword evidence="1" id="KW-1133">Transmembrane helix</keyword>
<proteinExistence type="predicted"/>
<organism evidence="3">
    <name type="scientific">Paenibacillus sp. AN1007</name>
    <dbReference type="NCBI Taxonomy" id="3151385"/>
    <lineage>
        <taxon>Bacteria</taxon>
        <taxon>Bacillati</taxon>
        <taxon>Bacillota</taxon>
        <taxon>Bacilli</taxon>
        <taxon>Bacillales</taxon>
        <taxon>Paenibacillaceae</taxon>
        <taxon>Paenibacillus</taxon>
    </lineage>
</organism>
<name>A0AAU8N2Z4_9BACL</name>
<feature type="transmembrane region" description="Helical" evidence="1">
    <location>
        <begin position="6"/>
        <end position="25"/>
    </location>
</feature>
<keyword evidence="1" id="KW-0812">Transmembrane</keyword>
<dbReference type="PANTHER" id="PTHR43358:SF4">
    <property type="entry name" value="ALPHA_BETA HYDROLASE FOLD-1 DOMAIN-CONTAINING PROTEIN"/>
    <property type="match status" value="1"/>
</dbReference>
<feature type="domain" description="Serine aminopeptidase S33" evidence="2">
    <location>
        <begin position="239"/>
        <end position="292"/>
    </location>
</feature>
<dbReference type="RefSeq" id="WP_342555395.1">
    <property type="nucleotide sequence ID" value="NZ_CP159992.1"/>
</dbReference>
<keyword evidence="3" id="KW-0378">Hydrolase</keyword>
<dbReference type="EMBL" id="CP159992">
    <property type="protein sequence ID" value="XCP92665.1"/>
    <property type="molecule type" value="Genomic_DNA"/>
</dbReference>